<dbReference type="Gene3D" id="2.30.110.10">
    <property type="entry name" value="Electron Transport, Fmn-binding Protein, Chain A"/>
    <property type="match status" value="1"/>
</dbReference>
<dbReference type="PANTHER" id="PTHR35802:SF1">
    <property type="entry name" value="PROTEASE SYNTHASE AND SPORULATION PROTEIN PAI 2"/>
    <property type="match status" value="1"/>
</dbReference>
<sequence>MYIPDIYLNENRSEILRFIEENSFAILVNQSNDKINATHIPLFIEESNNNQLILSGHISKLNPQSENFAENGNVLAIFSGAHSYISSSWYDYEEVPTWNYLAVHVEGKIEILNEEQKLLHLENLVNKYEKNSEKPISTKSLSKETMSQANGILAFNIIVQNIDAVKKLSQNKSENNKKSIISHLEKSENEGAKSIANEMKNIR</sequence>
<protein>
    <submittedName>
        <fullName evidence="1">Negative transcriptional regulator, PaiB family</fullName>
    </submittedName>
</protein>
<dbReference type="PANTHER" id="PTHR35802">
    <property type="entry name" value="PROTEASE SYNTHASE AND SPORULATION PROTEIN PAI 2"/>
    <property type="match status" value="1"/>
</dbReference>
<evidence type="ECO:0000313" key="1">
    <source>
        <dbReference type="EMBL" id="SEI59875.1"/>
    </source>
</evidence>
<dbReference type="PIRSF" id="PIRSF010372">
    <property type="entry name" value="PaiB"/>
    <property type="match status" value="1"/>
</dbReference>
<dbReference type="RefSeq" id="WP_091309273.1">
    <property type="nucleotide sequence ID" value="NZ_CBCSJU010000005.1"/>
</dbReference>
<dbReference type="SUPFAM" id="SSF50475">
    <property type="entry name" value="FMN-binding split barrel"/>
    <property type="match status" value="1"/>
</dbReference>
<dbReference type="InterPro" id="IPR012349">
    <property type="entry name" value="Split_barrel_FMN-bd"/>
</dbReference>
<gene>
    <name evidence="1" type="ORF">SAMN05660918_1083</name>
</gene>
<evidence type="ECO:0000313" key="2">
    <source>
        <dbReference type="Proteomes" id="UP000199702"/>
    </source>
</evidence>
<keyword evidence="2" id="KW-1185">Reference proteome</keyword>
<organism evidence="1 2">
    <name type="scientific">Flavobacterium terrigena</name>
    <dbReference type="NCBI Taxonomy" id="402734"/>
    <lineage>
        <taxon>Bacteria</taxon>
        <taxon>Pseudomonadati</taxon>
        <taxon>Bacteroidota</taxon>
        <taxon>Flavobacteriia</taxon>
        <taxon>Flavobacteriales</taxon>
        <taxon>Flavobacteriaceae</taxon>
        <taxon>Flavobacterium</taxon>
    </lineage>
</organism>
<reference evidence="2" key="1">
    <citation type="submission" date="2016-10" db="EMBL/GenBank/DDBJ databases">
        <authorList>
            <person name="Varghese N."/>
            <person name="Submissions S."/>
        </authorList>
    </citation>
    <scope>NUCLEOTIDE SEQUENCE [LARGE SCALE GENOMIC DNA]</scope>
    <source>
        <strain evidence="2">DSM 17934</strain>
    </source>
</reference>
<dbReference type="STRING" id="402734.SAMN05660918_1083"/>
<dbReference type="AlphaFoldDB" id="A0A1H6S831"/>
<dbReference type="EMBL" id="FNYA01000002">
    <property type="protein sequence ID" value="SEI59875.1"/>
    <property type="molecule type" value="Genomic_DNA"/>
</dbReference>
<accession>A0A1H6S831</accession>
<dbReference type="InterPro" id="IPR007396">
    <property type="entry name" value="TR_PAI2-type"/>
</dbReference>
<name>A0A1H6S831_9FLAO</name>
<proteinExistence type="predicted"/>
<dbReference type="OrthoDB" id="9794948at2"/>
<dbReference type="Proteomes" id="UP000199702">
    <property type="component" value="Unassembled WGS sequence"/>
</dbReference>
<dbReference type="Pfam" id="PF04299">
    <property type="entry name" value="FMN_bind_2"/>
    <property type="match status" value="1"/>
</dbReference>